<dbReference type="Pfam" id="PF00440">
    <property type="entry name" value="TetR_N"/>
    <property type="match status" value="1"/>
</dbReference>
<evidence type="ECO:0000256" key="1">
    <source>
        <dbReference type="ARBA" id="ARBA00022491"/>
    </source>
</evidence>
<evidence type="ECO:0000313" key="8">
    <source>
        <dbReference type="EMBL" id="MCG6560321.1"/>
    </source>
</evidence>
<dbReference type="Pfam" id="PF13977">
    <property type="entry name" value="TetR_C_6"/>
    <property type="match status" value="1"/>
</dbReference>
<dbReference type="SUPFAM" id="SSF48498">
    <property type="entry name" value="Tetracyclin repressor-like, C-terminal domain"/>
    <property type="match status" value="1"/>
</dbReference>
<feature type="DNA-binding region" description="H-T-H motif" evidence="5">
    <location>
        <begin position="43"/>
        <end position="62"/>
    </location>
</feature>
<keyword evidence="1" id="KW-0678">Repressor</keyword>
<keyword evidence="9" id="KW-1185">Reference proteome</keyword>
<organism evidence="8 9">
    <name type="scientific">Ruegeria alba</name>
    <dbReference type="NCBI Taxonomy" id="2916756"/>
    <lineage>
        <taxon>Bacteria</taxon>
        <taxon>Pseudomonadati</taxon>
        <taxon>Pseudomonadota</taxon>
        <taxon>Alphaproteobacteria</taxon>
        <taxon>Rhodobacterales</taxon>
        <taxon>Roseobacteraceae</taxon>
        <taxon>Ruegeria</taxon>
    </lineage>
</organism>
<evidence type="ECO:0000256" key="4">
    <source>
        <dbReference type="ARBA" id="ARBA00023163"/>
    </source>
</evidence>
<evidence type="ECO:0000256" key="6">
    <source>
        <dbReference type="SAM" id="MobiDB-lite"/>
    </source>
</evidence>
<feature type="domain" description="HTH tetR-type" evidence="7">
    <location>
        <begin position="20"/>
        <end position="80"/>
    </location>
</feature>
<dbReference type="InterPro" id="IPR036271">
    <property type="entry name" value="Tet_transcr_reg_TetR-rel_C_sf"/>
</dbReference>
<dbReference type="InterPro" id="IPR039538">
    <property type="entry name" value="BetI_C"/>
</dbReference>
<proteinExistence type="predicted"/>
<dbReference type="Proteomes" id="UP001165279">
    <property type="component" value="Unassembled WGS sequence"/>
</dbReference>
<dbReference type="Gene3D" id="1.10.357.10">
    <property type="entry name" value="Tetracycline Repressor, domain 2"/>
    <property type="match status" value="1"/>
</dbReference>
<sequence>MKDITSTKHRRRRPAKRDPEASRQALIDATLDTIAESGLTEASVTNIIHRAELSRGMVHLHFGGKDNLVTAAAKQFSEHYYSKMDRMTDIGDAPPAVRVMAIVVADLSETLLSPRGIKIWHAFRGAASSHPGIAQYTSTQDERLVQKLRSAFEEIAGEEGASATLAEDATHGTLALLEGMWVHYLTDMENFSRVWAMELVRRFLAGLFPIHFLDPATSAKAISGRCQTASNRSQLGQ</sequence>
<dbReference type="EMBL" id="JAKOEM010000024">
    <property type="protein sequence ID" value="MCG6560321.1"/>
    <property type="molecule type" value="Genomic_DNA"/>
</dbReference>
<name>A0ABS9P1F0_9RHOB</name>
<accession>A0ABS9P1F0</accession>
<dbReference type="InterPro" id="IPR023772">
    <property type="entry name" value="DNA-bd_HTH_TetR-type_CS"/>
</dbReference>
<gene>
    <name evidence="8" type="ORF">MB818_19085</name>
</gene>
<dbReference type="SUPFAM" id="SSF46689">
    <property type="entry name" value="Homeodomain-like"/>
    <property type="match status" value="1"/>
</dbReference>
<protein>
    <submittedName>
        <fullName evidence="8">TetR family transcriptional regulator C-terminal domain-containing protein</fullName>
    </submittedName>
</protein>
<dbReference type="InterPro" id="IPR001647">
    <property type="entry name" value="HTH_TetR"/>
</dbReference>
<dbReference type="InterPro" id="IPR009057">
    <property type="entry name" value="Homeodomain-like_sf"/>
</dbReference>
<keyword evidence="2" id="KW-0805">Transcription regulation</keyword>
<evidence type="ECO:0000256" key="3">
    <source>
        <dbReference type="ARBA" id="ARBA00023125"/>
    </source>
</evidence>
<evidence type="ECO:0000256" key="2">
    <source>
        <dbReference type="ARBA" id="ARBA00023015"/>
    </source>
</evidence>
<evidence type="ECO:0000256" key="5">
    <source>
        <dbReference type="PROSITE-ProRule" id="PRU00335"/>
    </source>
</evidence>
<evidence type="ECO:0000259" key="7">
    <source>
        <dbReference type="PROSITE" id="PS50977"/>
    </source>
</evidence>
<dbReference type="PROSITE" id="PS50977">
    <property type="entry name" value="HTH_TETR_2"/>
    <property type="match status" value="1"/>
</dbReference>
<dbReference type="PROSITE" id="PS01081">
    <property type="entry name" value="HTH_TETR_1"/>
    <property type="match status" value="1"/>
</dbReference>
<comment type="caution">
    <text evidence="8">The sequence shown here is derived from an EMBL/GenBank/DDBJ whole genome shotgun (WGS) entry which is preliminary data.</text>
</comment>
<feature type="region of interest" description="Disordered" evidence="6">
    <location>
        <begin position="1"/>
        <end position="22"/>
    </location>
</feature>
<reference evidence="8" key="1">
    <citation type="submission" date="2022-02" db="EMBL/GenBank/DDBJ databases">
        <title>The genome sequence of Ruegeria sp. 1NDH52C.</title>
        <authorList>
            <person name="Du J."/>
        </authorList>
    </citation>
    <scope>NUCLEOTIDE SEQUENCE</scope>
    <source>
        <strain evidence="8">1NDH52C</strain>
    </source>
</reference>
<keyword evidence="3 5" id="KW-0238">DNA-binding</keyword>
<keyword evidence="4" id="KW-0804">Transcription</keyword>
<dbReference type="InterPro" id="IPR050109">
    <property type="entry name" value="HTH-type_TetR-like_transc_reg"/>
</dbReference>
<dbReference type="PANTHER" id="PTHR30055:SF234">
    <property type="entry name" value="HTH-TYPE TRANSCRIPTIONAL REGULATOR BETI"/>
    <property type="match status" value="1"/>
</dbReference>
<evidence type="ECO:0000313" key="9">
    <source>
        <dbReference type="Proteomes" id="UP001165279"/>
    </source>
</evidence>
<dbReference type="RefSeq" id="WP_234139024.1">
    <property type="nucleotide sequence ID" value="NZ_JAKOEM010000024.1"/>
</dbReference>
<dbReference type="PANTHER" id="PTHR30055">
    <property type="entry name" value="HTH-TYPE TRANSCRIPTIONAL REGULATOR RUTR"/>
    <property type="match status" value="1"/>
</dbReference>